<gene>
    <name evidence="3" type="ORF">DQG23_29805</name>
</gene>
<dbReference type="SMART" id="SM00850">
    <property type="entry name" value="LytTR"/>
    <property type="match status" value="1"/>
</dbReference>
<comment type="caution">
    <text evidence="3">The sequence shown here is derived from an EMBL/GenBank/DDBJ whole genome shotgun (WGS) entry which is preliminary data.</text>
</comment>
<dbReference type="GO" id="GO:0000156">
    <property type="term" value="F:phosphorelay response regulator activity"/>
    <property type="evidence" value="ECO:0007669"/>
    <property type="project" value="InterPro"/>
</dbReference>
<feature type="domain" description="HTH LytTR-type" evidence="2">
    <location>
        <begin position="241"/>
        <end position="347"/>
    </location>
</feature>
<feature type="compositionally biased region" description="Acidic residues" evidence="1">
    <location>
        <begin position="213"/>
        <end position="225"/>
    </location>
</feature>
<evidence type="ECO:0000259" key="2">
    <source>
        <dbReference type="PROSITE" id="PS50930"/>
    </source>
</evidence>
<evidence type="ECO:0000313" key="3">
    <source>
        <dbReference type="EMBL" id="RAV15576.1"/>
    </source>
</evidence>
<dbReference type="AlphaFoldDB" id="A0A329M8U3"/>
<dbReference type="SUPFAM" id="SSF52540">
    <property type="entry name" value="P-loop containing nucleoside triphosphate hydrolases"/>
    <property type="match status" value="1"/>
</dbReference>
<accession>A0A329M8U3</accession>
<reference evidence="3 4" key="1">
    <citation type="journal article" date="2009" name="Int. J. Syst. Evol. Microbiol.">
        <title>Paenibacillus contaminans sp. nov., isolated from a contaminated laboratory plate.</title>
        <authorList>
            <person name="Chou J.H."/>
            <person name="Lee J.H."/>
            <person name="Lin M.C."/>
            <person name="Chang P.S."/>
            <person name="Arun A.B."/>
            <person name="Young C.C."/>
            <person name="Chen W.M."/>
        </authorList>
    </citation>
    <scope>NUCLEOTIDE SEQUENCE [LARGE SCALE GENOMIC DNA]</scope>
    <source>
        <strain evidence="3 4">CKOBP-6</strain>
    </source>
</reference>
<dbReference type="EMBL" id="QMFB01000023">
    <property type="protein sequence ID" value="RAV15576.1"/>
    <property type="molecule type" value="Genomic_DNA"/>
</dbReference>
<dbReference type="PANTHER" id="PTHR37299">
    <property type="entry name" value="TRANSCRIPTIONAL REGULATOR-RELATED"/>
    <property type="match status" value="1"/>
</dbReference>
<dbReference type="RefSeq" id="WP_113034695.1">
    <property type="nucleotide sequence ID" value="NZ_QMFB01000023.1"/>
</dbReference>
<dbReference type="PIRSF" id="PIRSF036612">
    <property type="entry name" value="ABC_ATP_LytTR"/>
    <property type="match status" value="1"/>
</dbReference>
<evidence type="ECO:0000256" key="1">
    <source>
        <dbReference type="SAM" id="MobiDB-lite"/>
    </source>
</evidence>
<proteinExistence type="predicted"/>
<dbReference type="OrthoDB" id="9809318at2"/>
<dbReference type="PANTHER" id="PTHR37299:SF1">
    <property type="entry name" value="STAGE 0 SPORULATION PROTEIN A HOMOLOG"/>
    <property type="match status" value="1"/>
</dbReference>
<dbReference type="Gene3D" id="2.40.50.1020">
    <property type="entry name" value="LytTr DNA-binding domain"/>
    <property type="match status" value="1"/>
</dbReference>
<name>A0A329M8U3_9BACL</name>
<dbReference type="InterPro" id="IPR007492">
    <property type="entry name" value="LytTR_DNA-bd_dom"/>
</dbReference>
<feature type="region of interest" description="Disordered" evidence="1">
    <location>
        <begin position="213"/>
        <end position="232"/>
    </location>
</feature>
<organism evidence="3 4">
    <name type="scientific">Paenibacillus contaminans</name>
    <dbReference type="NCBI Taxonomy" id="450362"/>
    <lineage>
        <taxon>Bacteria</taxon>
        <taxon>Bacillati</taxon>
        <taxon>Bacillota</taxon>
        <taxon>Bacilli</taxon>
        <taxon>Bacillales</taxon>
        <taxon>Paenibacillaceae</taxon>
        <taxon>Paenibacillus</taxon>
    </lineage>
</organism>
<keyword evidence="4" id="KW-1185">Reference proteome</keyword>
<dbReference type="Pfam" id="PF04397">
    <property type="entry name" value="LytTR"/>
    <property type="match status" value="1"/>
</dbReference>
<sequence length="347" mass="39501">MNRLDTDIIVDTDQGTDVIEMQPGQCVVIQCNHNIGTTFIRSLTGEDVSSCYRVSYRGELLPLAGPAAVKHVGIRCLDDGLYERLKVKEFLLFWMELHDVRAPLGEMLSQIGLSEKANEKIAKLSYSEKRLLGFAKSILHDPDLIVWEDPEQNLDLESCMLVRRMIDGLIQKNKAVLVTCSTLEQALSISNRIFRLTGSSITPITVQEQMELSEPEPGADNEELAAESSELQEQTPRLAKLIVKTEDKYVFIDPREIRYIESVEGMTYLYTKDAGITCTWTLAELEDRLKRFRFYRCHRSYIVNLDSITELIVWSRNSYSLVLNDDKKSKIPLSRGKFDEIKAIVGL</sequence>
<evidence type="ECO:0000313" key="4">
    <source>
        <dbReference type="Proteomes" id="UP000250369"/>
    </source>
</evidence>
<dbReference type="Gene3D" id="3.40.50.300">
    <property type="entry name" value="P-loop containing nucleotide triphosphate hydrolases"/>
    <property type="match status" value="1"/>
</dbReference>
<protein>
    <submittedName>
        <fullName evidence="3">Transcriptional regulator</fullName>
    </submittedName>
</protein>
<dbReference type="InterPro" id="IPR012046">
    <property type="entry name" value="LytTR_ABC"/>
</dbReference>
<dbReference type="Proteomes" id="UP000250369">
    <property type="component" value="Unassembled WGS sequence"/>
</dbReference>
<dbReference type="PROSITE" id="PS50930">
    <property type="entry name" value="HTH_LYTTR"/>
    <property type="match status" value="1"/>
</dbReference>
<dbReference type="InterPro" id="IPR027417">
    <property type="entry name" value="P-loop_NTPase"/>
</dbReference>
<dbReference type="InterPro" id="IPR046947">
    <property type="entry name" value="LytR-like"/>
</dbReference>
<dbReference type="GO" id="GO:0003677">
    <property type="term" value="F:DNA binding"/>
    <property type="evidence" value="ECO:0007669"/>
    <property type="project" value="InterPro"/>
</dbReference>